<dbReference type="InterPro" id="IPR041401">
    <property type="entry name" value="TseB-like_dom"/>
</dbReference>
<dbReference type="Gene3D" id="3.10.450.40">
    <property type="match status" value="2"/>
</dbReference>
<dbReference type="Proteomes" id="UP000743899">
    <property type="component" value="Unassembled WGS sequence"/>
</dbReference>
<protein>
    <submittedName>
        <fullName evidence="3">Peptidase</fullName>
    </submittedName>
</protein>
<dbReference type="InterPro" id="IPR046350">
    <property type="entry name" value="Cystatin_sf"/>
</dbReference>
<keyword evidence="1" id="KW-0812">Transmembrane</keyword>
<dbReference type="EMBL" id="JAACYS010000003">
    <property type="protein sequence ID" value="NCU16406.1"/>
    <property type="molecule type" value="Genomic_DNA"/>
</dbReference>
<evidence type="ECO:0000259" key="2">
    <source>
        <dbReference type="Pfam" id="PF17881"/>
    </source>
</evidence>
<evidence type="ECO:0000313" key="3">
    <source>
        <dbReference type="EMBL" id="NCU16406.1"/>
    </source>
</evidence>
<keyword evidence="1" id="KW-1133">Transmembrane helix</keyword>
<accession>A0ABW9ZZA0</accession>
<comment type="caution">
    <text evidence="3">The sequence shown here is derived from an EMBL/GenBank/DDBJ whole genome shotgun (WGS) entry which is preliminary data.</text>
</comment>
<reference evidence="3 4" key="1">
    <citation type="submission" date="2020-01" db="EMBL/GenBank/DDBJ databases">
        <title>A novel Bacillus sp. from Pasinler.</title>
        <authorList>
            <person name="Adiguzel A."/>
            <person name="Ay H."/>
            <person name="Baltaci M.O."/>
        </authorList>
    </citation>
    <scope>NUCLEOTIDE SEQUENCE [LARGE SCALE GENOMIC DNA]</scope>
    <source>
        <strain evidence="3 4">P1</strain>
    </source>
</reference>
<organism evidence="3 4">
    <name type="scientific">Pallidibacillus pasinlerensis</name>
    <dbReference type="NCBI Taxonomy" id="2703818"/>
    <lineage>
        <taxon>Bacteria</taxon>
        <taxon>Bacillati</taxon>
        <taxon>Bacillota</taxon>
        <taxon>Bacilli</taxon>
        <taxon>Bacillales</taxon>
        <taxon>Bacillaceae</taxon>
        <taxon>Pallidibacillus</taxon>
    </lineage>
</organism>
<sequence>MKKGLLISIFSLLILIIIGSVIIYFSSTSPIKRGEETAVERAKAETDLTEVNSIEWFHYLDKYYVITGKNDNGEKIHVWVPEDDKKEVLVKNAKEGLSEEEVIHIIQNGLDDFSSEKRPKKIISIKLGMVEDAPAYEITYKDRKNRHSILYLDFYNGDWYRVYNL</sequence>
<feature type="domain" description="Cell wall elongation regulator TseB-like" evidence="2">
    <location>
        <begin position="37"/>
        <end position="81"/>
    </location>
</feature>
<name>A0ABW9ZZA0_9BACI</name>
<dbReference type="Pfam" id="PF17881">
    <property type="entry name" value="TseB"/>
    <property type="match status" value="1"/>
</dbReference>
<dbReference type="SUPFAM" id="SSF54403">
    <property type="entry name" value="Cystatin/monellin"/>
    <property type="match status" value="2"/>
</dbReference>
<proteinExistence type="predicted"/>
<keyword evidence="4" id="KW-1185">Reference proteome</keyword>
<evidence type="ECO:0000256" key="1">
    <source>
        <dbReference type="SAM" id="Phobius"/>
    </source>
</evidence>
<feature type="transmembrane region" description="Helical" evidence="1">
    <location>
        <begin position="6"/>
        <end position="25"/>
    </location>
</feature>
<keyword evidence="1" id="KW-0472">Membrane</keyword>
<evidence type="ECO:0000313" key="4">
    <source>
        <dbReference type="Proteomes" id="UP000743899"/>
    </source>
</evidence>
<gene>
    <name evidence="3" type="ORF">GW534_01260</name>
</gene>